<proteinExistence type="predicted"/>
<evidence type="ECO:0000313" key="7">
    <source>
        <dbReference type="Proteomes" id="UP000196655"/>
    </source>
</evidence>
<reference evidence="7" key="1">
    <citation type="submission" date="2017-05" db="EMBL/GenBank/DDBJ databases">
        <authorList>
            <person name="Macchi M."/>
            <person name="Festa S."/>
            <person name="Coppotelli B.M."/>
            <person name="Morelli I.S."/>
        </authorList>
    </citation>
    <scope>NUCLEOTIDE SEQUENCE [LARGE SCALE GENOMIC DNA]</scope>
    <source>
        <strain evidence="7">I</strain>
    </source>
</reference>
<accession>A0A211YWD4</accession>
<evidence type="ECO:0000256" key="5">
    <source>
        <dbReference type="SAM" id="Phobius"/>
    </source>
</evidence>
<sequence>MTVPAILLPVFVQVALIFGLAVWLLRERAGALRRGEVRVGDIALGQPAWPARATQVGNSFNSQLQLPLLFFVLVILAMMTRKADLPFVVMSWLFVASRILHLAVHTGSNRLGPRFGAYAAGFVLLLAMWAVFALRILTAGVEPV</sequence>
<evidence type="ECO:0000256" key="2">
    <source>
        <dbReference type="ARBA" id="ARBA00022692"/>
    </source>
</evidence>
<keyword evidence="7" id="KW-1185">Reference proteome</keyword>
<name>A0A211YWD4_9PROT</name>
<dbReference type="InterPro" id="IPR023352">
    <property type="entry name" value="MAPEG-like_dom_sf"/>
</dbReference>
<feature type="transmembrane region" description="Helical" evidence="5">
    <location>
        <begin position="85"/>
        <end position="103"/>
    </location>
</feature>
<dbReference type="EMBL" id="NHON01000152">
    <property type="protein sequence ID" value="OWJ57251.1"/>
    <property type="molecule type" value="Genomic_DNA"/>
</dbReference>
<dbReference type="AlphaFoldDB" id="A0A211YWD4"/>
<keyword evidence="2 5" id="KW-0812">Transmembrane</keyword>
<evidence type="ECO:0000256" key="1">
    <source>
        <dbReference type="ARBA" id="ARBA00004370"/>
    </source>
</evidence>
<organism evidence="6 7">
    <name type="scientific">Inquilinus limosus</name>
    <dbReference type="NCBI Taxonomy" id="171674"/>
    <lineage>
        <taxon>Bacteria</taxon>
        <taxon>Pseudomonadati</taxon>
        <taxon>Pseudomonadota</taxon>
        <taxon>Alphaproteobacteria</taxon>
        <taxon>Rhodospirillales</taxon>
        <taxon>Rhodospirillaceae</taxon>
        <taxon>Inquilinus</taxon>
    </lineage>
</organism>
<dbReference type="InterPro" id="IPR001129">
    <property type="entry name" value="Membr-assoc_MAPEG"/>
</dbReference>
<comment type="caution">
    <text evidence="6">The sequence shown here is derived from an EMBL/GenBank/DDBJ whole genome shotgun (WGS) entry which is preliminary data.</text>
</comment>
<evidence type="ECO:0000256" key="4">
    <source>
        <dbReference type="ARBA" id="ARBA00023136"/>
    </source>
</evidence>
<dbReference type="GO" id="GO:0016020">
    <property type="term" value="C:membrane"/>
    <property type="evidence" value="ECO:0007669"/>
    <property type="project" value="UniProtKB-SubCell"/>
</dbReference>
<keyword evidence="4 5" id="KW-0472">Membrane</keyword>
<comment type="subcellular location">
    <subcellularLocation>
        <location evidence="1">Membrane</location>
    </subcellularLocation>
</comment>
<keyword evidence="3 5" id="KW-1133">Transmembrane helix</keyword>
<dbReference type="Proteomes" id="UP000196655">
    <property type="component" value="Unassembled WGS sequence"/>
</dbReference>
<evidence type="ECO:0000313" key="6">
    <source>
        <dbReference type="EMBL" id="OWJ57251.1"/>
    </source>
</evidence>
<dbReference type="SUPFAM" id="SSF161084">
    <property type="entry name" value="MAPEG domain-like"/>
    <property type="match status" value="1"/>
</dbReference>
<protein>
    <recommendedName>
        <fullName evidence="8">MAPEG family protein</fullName>
    </recommendedName>
</protein>
<dbReference type="OrthoDB" id="5516290at2"/>
<feature type="transmembrane region" description="Helical" evidence="5">
    <location>
        <begin position="115"/>
        <end position="137"/>
    </location>
</feature>
<dbReference type="Pfam" id="PF01124">
    <property type="entry name" value="MAPEG"/>
    <property type="match status" value="1"/>
</dbReference>
<feature type="transmembrane region" description="Helical" evidence="5">
    <location>
        <begin position="60"/>
        <end position="79"/>
    </location>
</feature>
<dbReference type="RefSeq" id="WP_088157568.1">
    <property type="nucleotide sequence ID" value="NZ_NHON01000152.1"/>
</dbReference>
<evidence type="ECO:0008006" key="8">
    <source>
        <dbReference type="Google" id="ProtNLM"/>
    </source>
</evidence>
<feature type="transmembrane region" description="Helical" evidence="5">
    <location>
        <begin position="6"/>
        <end position="25"/>
    </location>
</feature>
<evidence type="ECO:0000256" key="3">
    <source>
        <dbReference type="ARBA" id="ARBA00022989"/>
    </source>
</evidence>
<gene>
    <name evidence="6" type="ORF">BWR60_34345</name>
</gene>
<dbReference type="Gene3D" id="1.20.120.550">
    <property type="entry name" value="Membrane associated eicosanoid/glutathione metabolism-like domain"/>
    <property type="match status" value="1"/>
</dbReference>